<name>A0A3G2S4R5_MALR7</name>
<keyword evidence="3" id="KW-1185">Reference proteome</keyword>
<dbReference type="OrthoDB" id="17066at2759"/>
<feature type="region of interest" description="Disordered" evidence="1">
    <location>
        <begin position="1"/>
        <end position="38"/>
    </location>
</feature>
<evidence type="ECO:0000313" key="3">
    <source>
        <dbReference type="Proteomes" id="UP000269793"/>
    </source>
</evidence>
<proteinExistence type="predicted"/>
<evidence type="ECO:0000256" key="1">
    <source>
        <dbReference type="SAM" id="MobiDB-lite"/>
    </source>
</evidence>
<gene>
    <name evidence="2" type="ORF">DNF11_0217</name>
</gene>
<evidence type="ECO:0000313" key="2">
    <source>
        <dbReference type="EMBL" id="AYO41167.1"/>
    </source>
</evidence>
<feature type="compositionally biased region" description="Polar residues" evidence="1">
    <location>
        <begin position="12"/>
        <end position="30"/>
    </location>
</feature>
<dbReference type="AlphaFoldDB" id="A0A3G2S4R5"/>
<dbReference type="VEuPathDB" id="FungiDB:DNF11_0217"/>
<accession>A0A3G2S4R5</accession>
<protein>
    <submittedName>
        <fullName evidence="2">Uncharacterized protein</fullName>
    </submittedName>
</protein>
<reference evidence="2 3" key="1">
    <citation type="submission" date="2018-10" db="EMBL/GenBank/DDBJ databases">
        <title>Complete genome sequence of Malassezia restricta CBS 7877.</title>
        <authorList>
            <person name="Morand S.C."/>
            <person name="Bertignac M."/>
            <person name="Iltis A."/>
            <person name="Kolder I."/>
            <person name="Pirovano W."/>
            <person name="Jourdain R."/>
            <person name="Clavaud C."/>
        </authorList>
    </citation>
    <scope>NUCLEOTIDE SEQUENCE [LARGE SCALE GENOMIC DNA]</scope>
    <source>
        <strain evidence="2 3">CBS 7877</strain>
    </source>
</reference>
<sequence length="260" mass="28735">MPATPAKRGGSAASSPFSKLAQNVSASPKSPRSEPRDPFDAFLVPRALEGTHHRKLRAILQDFLKEATAWEEEHTIDGIRWATQASQAWDDIHAALGTAEDTHLDRSERIIPLLLQLEEARASLGKTLSRLERHAQRMQMLVDTAHALLHDTASAHASKAFQEPMWGTWSMVRFVRAMSCLSTQYDLATTHTRMLLPDLCEVSEGAPHRAALATWVRLPCVHTSGIGANAPAFGSDAETITGTSRHFFEHICETEVRGWT</sequence>
<organism evidence="2 3">
    <name type="scientific">Malassezia restricta (strain ATCC 96810 / NBRC 103918 / CBS 7877)</name>
    <name type="common">Seborrheic dermatitis infection agent</name>
    <dbReference type="NCBI Taxonomy" id="425264"/>
    <lineage>
        <taxon>Eukaryota</taxon>
        <taxon>Fungi</taxon>
        <taxon>Dikarya</taxon>
        <taxon>Basidiomycota</taxon>
        <taxon>Ustilaginomycotina</taxon>
        <taxon>Malasseziomycetes</taxon>
        <taxon>Malasseziales</taxon>
        <taxon>Malasseziaceae</taxon>
        <taxon>Malassezia</taxon>
    </lineage>
</organism>
<dbReference type="Proteomes" id="UP000269793">
    <property type="component" value="Chromosome I"/>
</dbReference>
<dbReference type="EMBL" id="CP033148">
    <property type="protein sequence ID" value="AYO41167.1"/>
    <property type="molecule type" value="Genomic_DNA"/>
</dbReference>